<evidence type="ECO:0000313" key="3">
    <source>
        <dbReference type="EMBL" id="EGA88898.1"/>
    </source>
</evidence>
<dbReference type="RefSeq" id="WP_008431908.1">
    <property type="nucleotide sequence ID" value="NZ_AEPB01000043.1"/>
</dbReference>
<feature type="domain" description="Polysaccharide biosynthesis protein CapD-like" evidence="2">
    <location>
        <begin position="57"/>
        <end position="217"/>
    </location>
</feature>
<comment type="similarity">
    <text evidence="1">Belongs to the polysaccharide synthase family.</text>
</comment>
<organism evidence="3 4">
    <name type="scientific">Planococcus donghaensis MPA1U2</name>
    <dbReference type="NCBI Taxonomy" id="933115"/>
    <lineage>
        <taxon>Bacteria</taxon>
        <taxon>Bacillati</taxon>
        <taxon>Bacillota</taxon>
        <taxon>Bacilli</taxon>
        <taxon>Bacillales</taxon>
        <taxon>Caryophanaceae</taxon>
        <taxon>Planococcus</taxon>
    </lineage>
</organism>
<protein>
    <submittedName>
        <fullName evidence="3">Capsular polysaccharide synthesis enzyme CapD</fullName>
    </submittedName>
</protein>
<evidence type="ECO:0000256" key="1">
    <source>
        <dbReference type="ARBA" id="ARBA00007430"/>
    </source>
</evidence>
<dbReference type="InterPro" id="IPR036291">
    <property type="entry name" value="NAD(P)-bd_dom_sf"/>
</dbReference>
<comment type="caution">
    <text evidence="3">The sequence shown here is derived from an EMBL/GenBank/DDBJ whole genome shotgun (WGS) entry which is preliminary data.</text>
</comment>
<gene>
    <name evidence="3" type="ORF">GPDM_12781</name>
</gene>
<evidence type="ECO:0000313" key="4">
    <source>
        <dbReference type="Proteomes" id="UP000003052"/>
    </source>
</evidence>
<reference evidence="3 4" key="1">
    <citation type="journal article" date="2011" name="J. Bacteriol.">
        <title>The Draft Genome of Planococcus donghaensis MPA1U2 Reveals Nonsporulation Pathways Controlled by a Conserved Spo0A Regulon.</title>
        <authorList>
            <person name="Pearson M.D."/>
            <person name="Noller H.F."/>
        </authorList>
    </citation>
    <scope>NUCLEOTIDE SEQUENCE [LARGE SCALE GENOMIC DNA]</scope>
    <source>
        <strain evidence="3 4">MPA1U2</strain>
    </source>
</reference>
<accession>E7RJC9</accession>
<proteinExistence type="inferred from homology"/>
<dbReference type="PANTHER" id="PTHR43318">
    <property type="entry name" value="UDP-N-ACETYLGLUCOSAMINE 4,6-DEHYDRATASE"/>
    <property type="match status" value="1"/>
</dbReference>
<dbReference type="SUPFAM" id="SSF51735">
    <property type="entry name" value="NAD(P)-binding Rossmann-fold domains"/>
    <property type="match status" value="1"/>
</dbReference>
<dbReference type="InterPro" id="IPR003869">
    <property type="entry name" value="Polysac_CapD-like"/>
</dbReference>
<sequence length="311" mass="35658">MKIDKRRIRKSLHRSQKTFLLAYRQFRTFVLEGFEHFEQKFEHKSLSKMEHLTGKVVMITGAGGMIGSEISRQLLKISPERILLVGHGPQSIYTIEYELRKQLGDQTEIIPIIMNIQDKKRIFEVVELYMPDVIYHTAGNHQIDFTEEQFAEAVYANALGTNNIAEAANRYNVGVFVLVSSGQAENPSNLLEVTKRLSEVIVESISQTSLTKYIIIRLPGFFFTEQLASKFYPVFEQQVEVINAVQKVLQIGGTTTAFDKGDLTQYKNKFVYTELQQQEELSQIEMARLLKQLKTASEDEVQELVISIIKQ</sequence>
<dbReference type="PANTHER" id="PTHR43318:SF1">
    <property type="entry name" value="POLYSACCHARIDE BIOSYNTHESIS PROTEIN EPSC-RELATED"/>
    <property type="match status" value="1"/>
</dbReference>
<dbReference type="Pfam" id="PF02719">
    <property type="entry name" value="Polysacc_synt_2"/>
    <property type="match status" value="1"/>
</dbReference>
<dbReference type="InterPro" id="IPR051203">
    <property type="entry name" value="Polysaccharide_Synthase-Rel"/>
</dbReference>
<name>E7RJC9_9BACL</name>
<dbReference type="AlphaFoldDB" id="E7RJC9"/>
<dbReference type="Proteomes" id="UP000003052">
    <property type="component" value="Unassembled WGS sequence"/>
</dbReference>
<dbReference type="Gene3D" id="3.40.50.720">
    <property type="entry name" value="NAD(P)-binding Rossmann-like Domain"/>
    <property type="match status" value="1"/>
</dbReference>
<evidence type="ECO:0000259" key="2">
    <source>
        <dbReference type="Pfam" id="PF02719"/>
    </source>
</evidence>
<dbReference type="eggNOG" id="COG1086">
    <property type="taxonomic scope" value="Bacteria"/>
</dbReference>
<dbReference type="EMBL" id="AEPB01000043">
    <property type="protein sequence ID" value="EGA88898.1"/>
    <property type="molecule type" value="Genomic_DNA"/>
</dbReference>
<dbReference type="OrthoDB" id="2424410at2"/>